<dbReference type="RefSeq" id="WP_090197408.1">
    <property type="nucleotide sequence ID" value="NZ_FOYP01000001.1"/>
</dbReference>
<dbReference type="PANTHER" id="PTHR43792">
    <property type="entry name" value="GNAT FAMILY, PUTATIVE (AFU_ORTHOLOGUE AFUA_3G00765)-RELATED-RELATED"/>
    <property type="match status" value="1"/>
</dbReference>
<dbReference type="GO" id="GO:0016747">
    <property type="term" value="F:acyltransferase activity, transferring groups other than amino-acyl groups"/>
    <property type="evidence" value="ECO:0007669"/>
    <property type="project" value="InterPro"/>
</dbReference>
<keyword evidence="3" id="KW-1185">Reference proteome</keyword>
<dbReference type="Proteomes" id="UP000199478">
    <property type="component" value="Unassembled WGS sequence"/>
</dbReference>
<evidence type="ECO:0000313" key="3">
    <source>
        <dbReference type="Proteomes" id="UP000199478"/>
    </source>
</evidence>
<evidence type="ECO:0000313" key="2">
    <source>
        <dbReference type="EMBL" id="SFR37309.1"/>
    </source>
</evidence>
<name>A0A1I6G540_9RHOB</name>
<dbReference type="SUPFAM" id="SSF55729">
    <property type="entry name" value="Acyl-CoA N-acyltransferases (Nat)"/>
    <property type="match status" value="1"/>
</dbReference>
<evidence type="ECO:0000259" key="1">
    <source>
        <dbReference type="PROSITE" id="PS51186"/>
    </source>
</evidence>
<keyword evidence="2" id="KW-0808">Transferase</keyword>
<accession>A0A1I6G540</accession>
<dbReference type="PROSITE" id="PS51186">
    <property type="entry name" value="GNAT"/>
    <property type="match status" value="1"/>
</dbReference>
<dbReference type="OrthoDB" id="6293260at2"/>
<dbReference type="InterPro" id="IPR051531">
    <property type="entry name" value="N-acetyltransferase"/>
</dbReference>
<dbReference type="Pfam" id="PF13302">
    <property type="entry name" value="Acetyltransf_3"/>
    <property type="match status" value="1"/>
</dbReference>
<dbReference type="PANTHER" id="PTHR43792:SF1">
    <property type="entry name" value="N-ACETYLTRANSFERASE DOMAIN-CONTAINING PROTEIN"/>
    <property type="match status" value="1"/>
</dbReference>
<gene>
    <name evidence="2" type="ORF">SAMN04488005_1096</name>
</gene>
<organism evidence="2 3">
    <name type="scientific">Yoonia tamlensis</name>
    <dbReference type="NCBI Taxonomy" id="390270"/>
    <lineage>
        <taxon>Bacteria</taxon>
        <taxon>Pseudomonadati</taxon>
        <taxon>Pseudomonadota</taxon>
        <taxon>Alphaproteobacteria</taxon>
        <taxon>Rhodobacterales</taxon>
        <taxon>Paracoccaceae</taxon>
        <taxon>Yoonia</taxon>
    </lineage>
</organism>
<proteinExistence type="predicted"/>
<dbReference type="AlphaFoldDB" id="A0A1I6G540"/>
<protein>
    <submittedName>
        <fullName evidence="2">Protein N-acetyltransferase, RimJ/RimL family</fullName>
    </submittedName>
</protein>
<feature type="domain" description="N-acetyltransferase" evidence="1">
    <location>
        <begin position="24"/>
        <end position="170"/>
    </location>
</feature>
<dbReference type="InterPro" id="IPR000182">
    <property type="entry name" value="GNAT_dom"/>
</dbReference>
<dbReference type="STRING" id="390270.SAMN04488005_1096"/>
<sequence>MPKAATPPVADFRTPRLRVSHWATTLADADAYAKVLQDLPALLNKEVTRDLPPSLALGESISDWVAARARESDVYLVTTNDKMIGLLILFRAAPDAAIHLGYLFAQNTWGQGYATELLRGLLAATPPPATLLAGVATTNPASAHVLRKAGFEQQPAQSEGMLAFARVIAG</sequence>
<dbReference type="EMBL" id="FOYP01000001">
    <property type="protein sequence ID" value="SFR37309.1"/>
    <property type="molecule type" value="Genomic_DNA"/>
</dbReference>
<dbReference type="InterPro" id="IPR016181">
    <property type="entry name" value="Acyl_CoA_acyltransferase"/>
</dbReference>
<dbReference type="Gene3D" id="3.40.630.30">
    <property type="match status" value="1"/>
</dbReference>
<reference evidence="3" key="1">
    <citation type="submission" date="2016-10" db="EMBL/GenBank/DDBJ databases">
        <authorList>
            <person name="Varghese N."/>
            <person name="Submissions S."/>
        </authorList>
    </citation>
    <scope>NUCLEOTIDE SEQUENCE [LARGE SCALE GENOMIC DNA]</scope>
    <source>
        <strain evidence="3">DSM 26879</strain>
    </source>
</reference>